<sequence>MKNTGIKMIEEKKKISLLQNSIYMFKFLNILFQEKLHPLKMLKVRFIHYRDSSLQVKNLAKETTELNKSLKSSIKTIPKKHTLRTLNYPLLILFDAENMPIQEHYKLIRTIVIEEFGSKSWNKAKLETAYKESTEFYNNAGYNQSINTHYVDYGKDKADDKLVEIAQNLKIPNIIIVSNDNALIIRLQEVSNTIKSGKFFAYNGRFLKEYTKTNEAIKKSKLQSLKEKREQLFKEYTQVNQEIEHLEKTFTKAKKITYKAKQSIPKTIKKKPTLSKNLIIANLDENIRKDLTINPLFINFTEKLVQVDAPSHKEAKIQVHKVLKVFETLPAIHNLLKTKGLEISVFKIALRYAINEFDVNNYQSNNFIEFIQEMIEESAVKLVLKKPSQYKLLFKETLFNELEMSEVLKVNDYGLKEGVLENNFSTSLDSEFLKNLKSRL</sequence>
<organism evidence="2">
    <name type="scientific">uncultured Sulfurovum sp</name>
    <dbReference type="NCBI Taxonomy" id="269237"/>
    <lineage>
        <taxon>Bacteria</taxon>
        <taxon>Pseudomonadati</taxon>
        <taxon>Campylobacterota</taxon>
        <taxon>Epsilonproteobacteria</taxon>
        <taxon>Campylobacterales</taxon>
        <taxon>Sulfurovaceae</taxon>
        <taxon>Sulfurovum</taxon>
        <taxon>environmental samples</taxon>
    </lineage>
</organism>
<dbReference type="AlphaFoldDB" id="A0A6S6SWA1"/>
<evidence type="ECO:0000313" key="2">
    <source>
        <dbReference type="EMBL" id="CAA6812830.1"/>
    </source>
</evidence>
<accession>A0A6S6SWA1</accession>
<evidence type="ECO:0008006" key="3">
    <source>
        <dbReference type="Google" id="ProtNLM"/>
    </source>
</evidence>
<evidence type="ECO:0000256" key="1">
    <source>
        <dbReference type="SAM" id="Coils"/>
    </source>
</evidence>
<gene>
    <name evidence="2" type="ORF">HELGO_WM39958</name>
</gene>
<keyword evidence="1" id="KW-0175">Coiled coil</keyword>
<protein>
    <recommendedName>
        <fullName evidence="3">PIN domain-containing protein</fullName>
    </recommendedName>
</protein>
<feature type="coiled-coil region" evidence="1">
    <location>
        <begin position="222"/>
        <end position="249"/>
    </location>
</feature>
<reference evidence="2" key="1">
    <citation type="submission" date="2020-01" db="EMBL/GenBank/DDBJ databases">
        <authorList>
            <person name="Meier V. D."/>
            <person name="Meier V D."/>
        </authorList>
    </citation>
    <scope>NUCLEOTIDE SEQUENCE</scope>
    <source>
        <strain evidence="2">HLG_WM_MAG_02</strain>
    </source>
</reference>
<name>A0A6S6SWA1_9BACT</name>
<proteinExistence type="predicted"/>
<dbReference type="EMBL" id="CACVAZ010000075">
    <property type="protein sequence ID" value="CAA6812830.1"/>
    <property type="molecule type" value="Genomic_DNA"/>
</dbReference>